<gene>
    <name evidence="10" type="ORF">H5P27_16310</name>
</gene>
<dbReference type="PANTHER" id="PTHR30572:SF4">
    <property type="entry name" value="ABC TRANSPORTER PERMEASE YTRF"/>
    <property type="match status" value="1"/>
</dbReference>
<dbReference type="Proteomes" id="UP000526501">
    <property type="component" value="Unassembled WGS sequence"/>
</dbReference>
<dbReference type="Pfam" id="PF02687">
    <property type="entry name" value="FtsX"/>
    <property type="match status" value="1"/>
</dbReference>
<evidence type="ECO:0000256" key="3">
    <source>
        <dbReference type="ARBA" id="ARBA00022692"/>
    </source>
</evidence>
<keyword evidence="3 7" id="KW-0812">Transmembrane</keyword>
<dbReference type="GO" id="GO:0022857">
    <property type="term" value="F:transmembrane transporter activity"/>
    <property type="evidence" value="ECO:0007669"/>
    <property type="project" value="TreeGrafter"/>
</dbReference>
<keyword evidence="5 7" id="KW-0472">Membrane</keyword>
<keyword evidence="4 7" id="KW-1133">Transmembrane helix</keyword>
<dbReference type="GO" id="GO:0005886">
    <property type="term" value="C:plasma membrane"/>
    <property type="evidence" value="ECO:0007669"/>
    <property type="project" value="UniProtKB-SubCell"/>
</dbReference>
<feature type="domain" description="MacB-like periplasmic core" evidence="9">
    <location>
        <begin position="48"/>
        <end position="266"/>
    </location>
</feature>
<evidence type="ECO:0000256" key="2">
    <source>
        <dbReference type="ARBA" id="ARBA00022475"/>
    </source>
</evidence>
<comment type="subcellular location">
    <subcellularLocation>
        <location evidence="1">Cell membrane</location>
        <topology evidence="1">Multi-pass membrane protein</topology>
    </subcellularLocation>
</comment>
<dbReference type="InterPro" id="IPR003838">
    <property type="entry name" value="ABC3_permease_C"/>
</dbReference>
<accession>A0A7X1B8G4</accession>
<reference evidence="10 11" key="1">
    <citation type="submission" date="2020-07" db="EMBL/GenBank/DDBJ databases">
        <authorList>
            <person name="Feng X."/>
        </authorList>
    </citation>
    <scope>NUCLEOTIDE SEQUENCE [LARGE SCALE GENOMIC DNA]</scope>
    <source>
        <strain evidence="10 11">JCM23202</strain>
    </source>
</reference>
<feature type="transmembrane region" description="Helical" evidence="7">
    <location>
        <begin position="365"/>
        <end position="390"/>
    </location>
</feature>
<organism evidence="10 11">
    <name type="scientific">Pelagicoccus albus</name>
    <dbReference type="NCBI Taxonomy" id="415222"/>
    <lineage>
        <taxon>Bacteria</taxon>
        <taxon>Pseudomonadati</taxon>
        <taxon>Verrucomicrobiota</taxon>
        <taxon>Opitutia</taxon>
        <taxon>Puniceicoccales</taxon>
        <taxon>Pelagicoccaceae</taxon>
        <taxon>Pelagicoccus</taxon>
    </lineage>
</organism>
<evidence type="ECO:0000256" key="5">
    <source>
        <dbReference type="ARBA" id="ARBA00023136"/>
    </source>
</evidence>
<feature type="transmembrane region" description="Helical" evidence="7">
    <location>
        <begin position="49"/>
        <end position="72"/>
    </location>
</feature>
<evidence type="ECO:0000256" key="4">
    <source>
        <dbReference type="ARBA" id="ARBA00022989"/>
    </source>
</evidence>
<dbReference type="AlphaFoldDB" id="A0A7X1B8G4"/>
<evidence type="ECO:0000256" key="7">
    <source>
        <dbReference type="SAM" id="Phobius"/>
    </source>
</evidence>
<comment type="caution">
    <text evidence="10">The sequence shown here is derived from an EMBL/GenBank/DDBJ whole genome shotgun (WGS) entry which is preliminary data.</text>
</comment>
<dbReference type="Pfam" id="PF12704">
    <property type="entry name" value="MacB_PCD"/>
    <property type="match status" value="1"/>
</dbReference>
<evidence type="ECO:0000313" key="10">
    <source>
        <dbReference type="EMBL" id="MBC2607617.1"/>
    </source>
</evidence>
<evidence type="ECO:0000256" key="6">
    <source>
        <dbReference type="ARBA" id="ARBA00038076"/>
    </source>
</evidence>
<feature type="domain" description="ABC3 transporter permease C-terminal" evidence="8">
    <location>
        <begin position="324"/>
        <end position="438"/>
    </location>
</feature>
<feature type="transmembrane region" description="Helical" evidence="7">
    <location>
        <begin position="410"/>
        <end position="433"/>
    </location>
</feature>
<proteinExistence type="inferred from homology"/>
<dbReference type="PANTHER" id="PTHR30572">
    <property type="entry name" value="MEMBRANE COMPONENT OF TRANSPORTER-RELATED"/>
    <property type="match status" value="1"/>
</dbReference>
<dbReference type="InterPro" id="IPR050250">
    <property type="entry name" value="Macrolide_Exporter_MacB"/>
</dbReference>
<evidence type="ECO:0000313" key="11">
    <source>
        <dbReference type="Proteomes" id="UP000526501"/>
    </source>
</evidence>
<name>A0A7X1B8G4_9BACT</name>
<protein>
    <submittedName>
        <fullName evidence="10">ABC transporter permease</fullName>
    </submittedName>
</protein>
<keyword evidence="11" id="KW-1185">Reference proteome</keyword>
<keyword evidence="2" id="KW-1003">Cell membrane</keyword>
<evidence type="ECO:0000256" key="1">
    <source>
        <dbReference type="ARBA" id="ARBA00004651"/>
    </source>
</evidence>
<dbReference type="InterPro" id="IPR025857">
    <property type="entry name" value="MacB_PCD"/>
</dbReference>
<comment type="similarity">
    <text evidence="6">Belongs to the ABC-4 integral membrane protein family.</text>
</comment>
<evidence type="ECO:0000259" key="9">
    <source>
        <dbReference type="Pfam" id="PF12704"/>
    </source>
</evidence>
<feature type="transmembrane region" description="Helical" evidence="7">
    <location>
        <begin position="318"/>
        <end position="345"/>
    </location>
</feature>
<sequence>MVWSKATSSPHVNPRDPVARSPIRRLTNDLEESARIAGEQLREHKVRSLLTALGVIIGVWAVILIGVGINGLDTGFKNSLSMLGDDHFYIEKFPWRDVGDDWRTYIRRPNFESRYADELNEIINETPDSGLMLAVPTVNFRRGISQGDFSTNSIQFTATTADFGLVNTADIAEGRFFTATEASSGQNVVILGSGVLDALFPGEDAAGVLGKRVKIARINFTVIGVLEKQGAFLGLQSFDNQAIIPLGTARKFFVGGRRWNGTSIRVVKYPETEREVARDEIIGAMRRVRGLLPGEDNDFEVNASDAVENTIGPVKAGIAVAGFVITGLALFVGAIGIMNITFVSVKERTKEIGTRRAIGARRSSILTQFLFEAVSICLLGGMIGLFLAFVSKQVLDNFAPNFPASFSINLMILAVSLSVTTGILSGFIPALMASKLEPANALRHE</sequence>
<evidence type="ECO:0000259" key="8">
    <source>
        <dbReference type="Pfam" id="PF02687"/>
    </source>
</evidence>
<dbReference type="EMBL" id="JACHVC010000013">
    <property type="protein sequence ID" value="MBC2607617.1"/>
    <property type="molecule type" value="Genomic_DNA"/>
</dbReference>